<evidence type="ECO:0000256" key="13">
    <source>
        <dbReference type="ARBA" id="ARBA00044893"/>
    </source>
</evidence>
<reference evidence="27 28" key="1">
    <citation type="submission" date="2017-06" db="EMBL/GenBank/DDBJ databases">
        <authorList>
            <person name="Kim H.J."/>
            <person name="Triplett B.A."/>
        </authorList>
    </citation>
    <scope>NUCLEOTIDE SEQUENCE [LARGE SCALE GENOMIC DNA]</scope>
    <source>
        <strain evidence="27 28">DSM 11445</strain>
    </source>
</reference>
<feature type="transmembrane region" description="Helical" evidence="25">
    <location>
        <begin position="180"/>
        <end position="198"/>
    </location>
</feature>
<evidence type="ECO:0000256" key="14">
    <source>
        <dbReference type="ARBA" id="ARBA00044898"/>
    </source>
</evidence>
<dbReference type="EMBL" id="FZON01000003">
    <property type="protein sequence ID" value="SNS08271.1"/>
    <property type="molecule type" value="Genomic_DNA"/>
</dbReference>
<evidence type="ECO:0000256" key="1">
    <source>
        <dbReference type="ARBA" id="ARBA00004155"/>
    </source>
</evidence>
<evidence type="ECO:0000313" key="27">
    <source>
        <dbReference type="EMBL" id="SNS08271.1"/>
    </source>
</evidence>
<evidence type="ECO:0000313" key="28">
    <source>
        <dbReference type="Proteomes" id="UP000198440"/>
    </source>
</evidence>
<protein>
    <recommendedName>
        <fullName evidence="21">Lysosomal dipeptide transporter MFSD1</fullName>
    </recommendedName>
    <alternativeName>
        <fullName evidence="22">Major facilitator superfamily domain-containing protein 1</fullName>
    </alternativeName>
</protein>
<evidence type="ECO:0000256" key="10">
    <source>
        <dbReference type="ARBA" id="ARBA00044881"/>
    </source>
</evidence>
<dbReference type="PROSITE" id="PS50850">
    <property type="entry name" value="MFS"/>
    <property type="match status" value="1"/>
</dbReference>
<evidence type="ECO:0000256" key="25">
    <source>
        <dbReference type="SAM" id="Phobius"/>
    </source>
</evidence>
<accession>A0A239BLK1</accession>
<evidence type="ECO:0000256" key="21">
    <source>
        <dbReference type="ARBA" id="ARBA00044985"/>
    </source>
</evidence>
<dbReference type="PANTHER" id="PTHR23512:SF3">
    <property type="entry name" value="MAJOR FACILITATOR SUPERFAMILY DOMAIN-CONTAINING PROTEIN 1"/>
    <property type="match status" value="1"/>
</dbReference>
<comment type="catalytic activity">
    <reaction evidence="14">
        <text>L-aspartyl-L-lysine(out) = L-aspartyl-L-lysine(in)</text>
        <dbReference type="Rhea" id="RHEA:79411"/>
        <dbReference type="ChEBI" id="CHEBI:229953"/>
    </reaction>
</comment>
<dbReference type="InterPro" id="IPR036259">
    <property type="entry name" value="MFS_trans_sf"/>
</dbReference>
<evidence type="ECO:0000256" key="2">
    <source>
        <dbReference type="ARBA" id="ARBA00008335"/>
    </source>
</evidence>
<comment type="similarity">
    <text evidence="2">Belongs to the major facilitator superfamily.</text>
</comment>
<keyword evidence="3" id="KW-0813">Transport</keyword>
<comment type="function">
    <text evidence="23">Lysosomal dipeptide uniporter that selectively exports lysine, arginine or histidine-containing dipeptides with a net positive charge from the lysosome lumen into the cytosol. Could play a role in a specific type of protein O-glycosylation indirectly regulating macrophages migration and tissue invasion. Also essential for liver homeostasis.</text>
</comment>
<dbReference type="GO" id="GO:0022857">
    <property type="term" value="F:transmembrane transporter activity"/>
    <property type="evidence" value="ECO:0007669"/>
    <property type="project" value="InterPro"/>
</dbReference>
<evidence type="ECO:0000256" key="4">
    <source>
        <dbReference type="ARBA" id="ARBA00022692"/>
    </source>
</evidence>
<evidence type="ECO:0000256" key="24">
    <source>
        <dbReference type="ARBA" id="ARBA00046376"/>
    </source>
</evidence>
<comment type="catalytic activity">
    <reaction evidence="11">
        <text>L-alpha-aminoacyl-L-histidine(out) = L-alpha-aminoacyl-L-histidine(in)</text>
        <dbReference type="Rhea" id="RHEA:79375"/>
        <dbReference type="ChEBI" id="CHEBI:229967"/>
    </reaction>
</comment>
<evidence type="ECO:0000256" key="17">
    <source>
        <dbReference type="ARBA" id="ARBA00044903"/>
    </source>
</evidence>
<evidence type="ECO:0000256" key="15">
    <source>
        <dbReference type="ARBA" id="ARBA00044899"/>
    </source>
</evidence>
<dbReference type="InterPro" id="IPR011701">
    <property type="entry name" value="MFS"/>
</dbReference>
<gene>
    <name evidence="27" type="ORF">SAMN04488078_1003189</name>
</gene>
<feature type="transmembrane region" description="Helical" evidence="25">
    <location>
        <begin position="6"/>
        <end position="26"/>
    </location>
</feature>
<feature type="transmembrane region" description="Helical" evidence="25">
    <location>
        <begin position="204"/>
        <end position="222"/>
    </location>
</feature>
<dbReference type="InterPro" id="IPR020846">
    <property type="entry name" value="MFS_dom"/>
</dbReference>
<comment type="catalytic activity">
    <reaction evidence="19">
        <text>L-alanyl-L-lysine(out) = L-alanyl-L-lysine(in)</text>
        <dbReference type="Rhea" id="RHEA:79415"/>
        <dbReference type="ChEBI" id="CHEBI:192470"/>
    </reaction>
</comment>
<dbReference type="Proteomes" id="UP000198440">
    <property type="component" value="Unassembled WGS sequence"/>
</dbReference>
<evidence type="ECO:0000259" key="26">
    <source>
        <dbReference type="PROSITE" id="PS50850"/>
    </source>
</evidence>
<evidence type="ECO:0000256" key="6">
    <source>
        <dbReference type="ARBA" id="ARBA00023136"/>
    </source>
</evidence>
<keyword evidence="4 25" id="KW-0812">Transmembrane</keyword>
<keyword evidence="7" id="KW-0458">Lysosome</keyword>
<comment type="catalytic activity">
    <reaction evidence="18">
        <text>L-histidyl-L-alpha-amino acid(out) = L-histidyl-L-alpha-amino acid(in)</text>
        <dbReference type="Rhea" id="RHEA:79379"/>
        <dbReference type="ChEBI" id="CHEBI:229964"/>
    </reaction>
</comment>
<evidence type="ECO:0000256" key="23">
    <source>
        <dbReference type="ARBA" id="ARBA00045709"/>
    </source>
</evidence>
<feature type="transmembrane region" description="Helical" evidence="25">
    <location>
        <begin position="234"/>
        <end position="254"/>
    </location>
</feature>
<evidence type="ECO:0000256" key="5">
    <source>
        <dbReference type="ARBA" id="ARBA00022989"/>
    </source>
</evidence>
<comment type="catalytic activity">
    <reaction evidence="12">
        <text>L-lysyl-L-alpha-amino acid(out) = L-lysyl-L-alpha-amino acid(in)</text>
        <dbReference type="Rhea" id="RHEA:79387"/>
        <dbReference type="ChEBI" id="CHEBI:229965"/>
    </reaction>
</comment>
<evidence type="ECO:0000256" key="8">
    <source>
        <dbReference type="ARBA" id="ARBA00044876"/>
    </source>
</evidence>
<evidence type="ECO:0000256" key="9">
    <source>
        <dbReference type="ARBA" id="ARBA00044878"/>
    </source>
</evidence>
<dbReference type="AlphaFoldDB" id="A0A239BLK1"/>
<sequence length="293" mass="29824">MPVHTLQIVGRLLAGTGGVLLNVVMTKMVADWFTGRNIATAMGIFVNSWPAGIALALLVLPLIAGSAGLGVALGVSLALTLGGLFLMLFVYRDAPDTGAGAPRGVWPRGAALKGVLTAGTVWGFYNGALAMVFAFGPAVLVERGASLAQASGTSSLVLWLAVLSVPAGGLIGDRIGRPDAVLLAGLAGFAATFVLALLSPGLPVFILMGLFCGLPAGPIMALPARVLRPETRAIGMGLFFTLYYFWMAALPAVSGVISEMAGSADVAFVFGILLLGLTGIGAVVLRSHRPALA</sequence>
<comment type="catalytic activity">
    <reaction evidence="16">
        <text>L-lysyl-L-lysine(out) = L-lysyl-L-lysine(in)</text>
        <dbReference type="Rhea" id="RHEA:79403"/>
        <dbReference type="ChEBI" id="CHEBI:229956"/>
    </reaction>
</comment>
<evidence type="ECO:0000256" key="22">
    <source>
        <dbReference type="ARBA" id="ARBA00045018"/>
    </source>
</evidence>
<keyword evidence="5 25" id="KW-1133">Transmembrane helix</keyword>
<feature type="transmembrane region" description="Helical" evidence="25">
    <location>
        <begin position="156"/>
        <end position="173"/>
    </location>
</feature>
<comment type="catalytic activity">
    <reaction evidence="10">
        <text>L-alpha-aminoacyl-L-arginine(out) = L-alpha-aminoacyl-L-arginine(in)</text>
        <dbReference type="Rhea" id="RHEA:79367"/>
        <dbReference type="ChEBI" id="CHEBI:229968"/>
    </reaction>
</comment>
<feature type="transmembrane region" description="Helical" evidence="25">
    <location>
        <begin position="112"/>
        <end position="136"/>
    </location>
</feature>
<dbReference type="PANTHER" id="PTHR23512">
    <property type="entry name" value="MAJOR FACILITATOR SUPERFAMILY DOMAIN-CONTAINING PROTEIN 1"/>
    <property type="match status" value="1"/>
</dbReference>
<comment type="catalytic activity">
    <reaction evidence="17">
        <text>L-arginyl-glycine(out) = L-arginyl-glycine(in)</text>
        <dbReference type="Rhea" id="RHEA:79391"/>
        <dbReference type="ChEBI" id="CHEBI:229955"/>
    </reaction>
</comment>
<feature type="transmembrane region" description="Helical" evidence="25">
    <location>
        <begin position="38"/>
        <end position="63"/>
    </location>
</feature>
<comment type="catalytic activity">
    <reaction evidence="8">
        <text>L-lysyl-L-alanine(out) = L-lysyl-L-alanine(in)</text>
        <dbReference type="Rhea" id="RHEA:79399"/>
        <dbReference type="ChEBI" id="CHEBI:229954"/>
    </reaction>
</comment>
<feature type="domain" description="Major facilitator superfamily (MFS) profile" evidence="26">
    <location>
        <begin position="1"/>
        <end position="290"/>
    </location>
</feature>
<dbReference type="RefSeq" id="WP_089276356.1">
    <property type="nucleotide sequence ID" value="NZ_FZON01000003.1"/>
</dbReference>
<evidence type="ECO:0000256" key="11">
    <source>
        <dbReference type="ARBA" id="ARBA00044884"/>
    </source>
</evidence>
<keyword evidence="6 25" id="KW-0472">Membrane</keyword>
<comment type="subcellular location">
    <subcellularLocation>
        <location evidence="1">Lysosome membrane</location>
        <topology evidence="1">Multi-pass membrane protein</topology>
    </subcellularLocation>
</comment>
<dbReference type="Gene3D" id="1.20.1250.20">
    <property type="entry name" value="MFS general substrate transporter like domains"/>
    <property type="match status" value="2"/>
</dbReference>
<dbReference type="InterPro" id="IPR052187">
    <property type="entry name" value="MFSD1"/>
</dbReference>
<feature type="transmembrane region" description="Helical" evidence="25">
    <location>
        <begin position="69"/>
        <end position="91"/>
    </location>
</feature>
<dbReference type="OrthoDB" id="7738352at2"/>
<evidence type="ECO:0000256" key="18">
    <source>
        <dbReference type="ARBA" id="ARBA00044912"/>
    </source>
</evidence>
<evidence type="ECO:0000256" key="16">
    <source>
        <dbReference type="ARBA" id="ARBA00044900"/>
    </source>
</evidence>
<dbReference type="GO" id="GO:0005765">
    <property type="term" value="C:lysosomal membrane"/>
    <property type="evidence" value="ECO:0007669"/>
    <property type="project" value="UniProtKB-SubCell"/>
</dbReference>
<feature type="transmembrane region" description="Helical" evidence="25">
    <location>
        <begin position="266"/>
        <end position="285"/>
    </location>
</feature>
<evidence type="ECO:0000256" key="19">
    <source>
        <dbReference type="ARBA" id="ARBA00044919"/>
    </source>
</evidence>
<proteinExistence type="inferred from homology"/>
<comment type="catalytic activity">
    <reaction evidence="15">
        <text>L-arginyl-L-alpha-amino acid(out) = L-arginyl-L-alpha-amino acid(in)</text>
        <dbReference type="Rhea" id="RHEA:79371"/>
        <dbReference type="ChEBI" id="CHEBI:84315"/>
    </reaction>
</comment>
<evidence type="ECO:0000256" key="3">
    <source>
        <dbReference type="ARBA" id="ARBA00022448"/>
    </source>
</evidence>
<comment type="catalytic activity">
    <reaction evidence="9">
        <text>L-histidyl-glycine(out) = L-histidyl-glycine(in)</text>
        <dbReference type="Rhea" id="RHEA:79395"/>
        <dbReference type="ChEBI" id="CHEBI:229957"/>
    </reaction>
</comment>
<evidence type="ECO:0000256" key="12">
    <source>
        <dbReference type="ARBA" id="ARBA00044891"/>
    </source>
</evidence>
<comment type="catalytic activity">
    <reaction evidence="20">
        <text>L-lysyl-glycine(out) = L-lysyl-glycine(in)</text>
        <dbReference type="Rhea" id="RHEA:79407"/>
        <dbReference type="ChEBI" id="CHEBI:191202"/>
    </reaction>
</comment>
<dbReference type="Pfam" id="PF07690">
    <property type="entry name" value="MFS_1"/>
    <property type="match status" value="1"/>
</dbReference>
<evidence type="ECO:0000256" key="20">
    <source>
        <dbReference type="ARBA" id="ARBA00044924"/>
    </source>
</evidence>
<evidence type="ECO:0000256" key="7">
    <source>
        <dbReference type="ARBA" id="ARBA00023228"/>
    </source>
</evidence>
<name>A0A239BLK1_9RHOB</name>
<comment type="subunit">
    <text evidence="24">Homodimer. Interacts with lysosomal protein GLMP (via lumenal domain); the interaction starts while both proteins are still in the endoplasmic reticulum and is required for stabilization of MFSD1 in lysosomes but has no direct effect on its targeting to lysosomes or transporter activity.</text>
</comment>
<dbReference type="SUPFAM" id="SSF103473">
    <property type="entry name" value="MFS general substrate transporter"/>
    <property type="match status" value="1"/>
</dbReference>
<organism evidence="27 28">
    <name type="scientific">Antarctobacter heliothermus</name>
    <dbReference type="NCBI Taxonomy" id="74033"/>
    <lineage>
        <taxon>Bacteria</taxon>
        <taxon>Pseudomonadati</taxon>
        <taxon>Pseudomonadota</taxon>
        <taxon>Alphaproteobacteria</taxon>
        <taxon>Rhodobacterales</taxon>
        <taxon>Roseobacteraceae</taxon>
        <taxon>Antarctobacter</taxon>
    </lineage>
</organism>
<comment type="catalytic activity">
    <reaction evidence="13">
        <text>L-alpha-aminoacyl-L-lysine(out) = L-alpha-aminoacyl-L-lysine(in)</text>
        <dbReference type="Rhea" id="RHEA:79383"/>
        <dbReference type="ChEBI" id="CHEBI:229966"/>
    </reaction>
</comment>